<evidence type="ECO:0000256" key="3">
    <source>
        <dbReference type="ARBA" id="ARBA00022723"/>
    </source>
</evidence>
<comment type="caution">
    <text evidence="12">The sequence shown here is derived from an EMBL/GenBank/DDBJ whole genome shotgun (WGS) entry which is preliminary data.</text>
</comment>
<evidence type="ECO:0000256" key="4">
    <source>
        <dbReference type="ARBA" id="ARBA00022771"/>
    </source>
</evidence>
<dbReference type="PANTHER" id="PTHR46539">
    <property type="entry name" value="E3 UBIQUITIN-PROTEIN LIGASE ATL42"/>
    <property type="match status" value="1"/>
</dbReference>
<evidence type="ECO:0000313" key="12">
    <source>
        <dbReference type="EMBL" id="CAH9067682.1"/>
    </source>
</evidence>
<feature type="transmembrane region" description="Helical" evidence="10">
    <location>
        <begin position="14"/>
        <end position="35"/>
    </location>
</feature>
<dbReference type="InterPro" id="IPR001841">
    <property type="entry name" value="Znf_RING"/>
</dbReference>
<dbReference type="AlphaFoldDB" id="A0AAV0C8H1"/>
<evidence type="ECO:0000256" key="2">
    <source>
        <dbReference type="ARBA" id="ARBA00022692"/>
    </source>
</evidence>
<evidence type="ECO:0000256" key="9">
    <source>
        <dbReference type="PROSITE-ProRule" id="PRU00175"/>
    </source>
</evidence>
<organism evidence="12 13">
    <name type="scientific">Cuscuta epithymum</name>
    <dbReference type="NCBI Taxonomy" id="186058"/>
    <lineage>
        <taxon>Eukaryota</taxon>
        <taxon>Viridiplantae</taxon>
        <taxon>Streptophyta</taxon>
        <taxon>Embryophyta</taxon>
        <taxon>Tracheophyta</taxon>
        <taxon>Spermatophyta</taxon>
        <taxon>Magnoliopsida</taxon>
        <taxon>eudicotyledons</taxon>
        <taxon>Gunneridae</taxon>
        <taxon>Pentapetalae</taxon>
        <taxon>asterids</taxon>
        <taxon>lamiids</taxon>
        <taxon>Solanales</taxon>
        <taxon>Convolvulaceae</taxon>
        <taxon>Cuscuteae</taxon>
        <taxon>Cuscuta</taxon>
        <taxon>Cuscuta subgen. Cuscuta</taxon>
    </lineage>
</organism>
<evidence type="ECO:0000256" key="8">
    <source>
        <dbReference type="ARBA" id="ARBA00024209"/>
    </source>
</evidence>
<dbReference type="GO" id="GO:0016020">
    <property type="term" value="C:membrane"/>
    <property type="evidence" value="ECO:0007669"/>
    <property type="project" value="UniProtKB-SubCell"/>
</dbReference>
<dbReference type="Gene3D" id="3.30.40.10">
    <property type="entry name" value="Zinc/RING finger domain, C3HC4 (zinc finger)"/>
    <property type="match status" value="1"/>
</dbReference>
<dbReference type="Pfam" id="PF13639">
    <property type="entry name" value="zf-RING_2"/>
    <property type="match status" value="1"/>
</dbReference>
<evidence type="ECO:0000256" key="5">
    <source>
        <dbReference type="ARBA" id="ARBA00022833"/>
    </source>
</evidence>
<keyword evidence="13" id="KW-1185">Reference proteome</keyword>
<proteinExistence type="inferred from homology"/>
<feature type="domain" description="RING-type" evidence="11">
    <location>
        <begin position="86"/>
        <end position="129"/>
    </location>
</feature>
<accession>A0AAV0C8H1</accession>
<gene>
    <name evidence="12" type="ORF">CEPIT_LOCUS2604</name>
</gene>
<reference evidence="12" key="1">
    <citation type="submission" date="2022-07" db="EMBL/GenBank/DDBJ databases">
        <authorList>
            <person name="Macas J."/>
            <person name="Novak P."/>
            <person name="Neumann P."/>
        </authorList>
    </citation>
    <scope>NUCLEOTIDE SEQUENCE</scope>
</reference>
<keyword evidence="2 10" id="KW-0812">Transmembrane</keyword>
<keyword evidence="4 9" id="KW-0863">Zinc-finger</keyword>
<keyword evidence="7 10" id="KW-0472">Membrane</keyword>
<evidence type="ECO:0000256" key="6">
    <source>
        <dbReference type="ARBA" id="ARBA00022989"/>
    </source>
</evidence>
<evidence type="ECO:0000256" key="10">
    <source>
        <dbReference type="SAM" id="Phobius"/>
    </source>
</evidence>
<evidence type="ECO:0000313" key="13">
    <source>
        <dbReference type="Proteomes" id="UP001152523"/>
    </source>
</evidence>
<name>A0AAV0C8H1_9ASTE</name>
<dbReference type="GO" id="GO:0008270">
    <property type="term" value="F:zinc ion binding"/>
    <property type="evidence" value="ECO:0007669"/>
    <property type="project" value="UniProtKB-KW"/>
</dbReference>
<keyword evidence="6 10" id="KW-1133">Transmembrane helix</keyword>
<keyword evidence="3" id="KW-0479">Metal-binding</keyword>
<comment type="similarity">
    <text evidence="8">Belongs to the RING-type zinc finger family. ATL subfamily.</text>
</comment>
<evidence type="ECO:0000256" key="7">
    <source>
        <dbReference type="ARBA" id="ARBA00023136"/>
    </source>
</evidence>
<evidence type="ECO:0000259" key="11">
    <source>
        <dbReference type="PROSITE" id="PS50089"/>
    </source>
</evidence>
<dbReference type="SMART" id="SM00184">
    <property type="entry name" value="RING"/>
    <property type="match status" value="1"/>
</dbReference>
<dbReference type="PROSITE" id="PS50089">
    <property type="entry name" value="ZF_RING_2"/>
    <property type="match status" value="1"/>
</dbReference>
<dbReference type="Proteomes" id="UP001152523">
    <property type="component" value="Unassembled WGS sequence"/>
</dbReference>
<evidence type="ECO:0000256" key="1">
    <source>
        <dbReference type="ARBA" id="ARBA00004370"/>
    </source>
</evidence>
<keyword evidence="5" id="KW-0862">Zinc</keyword>
<dbReference type="PANTHER" id="PTHR46539:SF13">
    <property type="entry name" value="RING-TYPE DOMAIN-CONTAINING PROTEIN"/>
    <property type="match status" value="1"/>
</dbReference>
<dbReference type="InterPro" id="IPR013083">
    <property type="entry name" value="Znf_RING/FYVE/PHD"/>
</dbReference>
<dbReference type="CDD" id="cd16454">
    <property type="entry name" value="RING-H2_PA-TM-RING"/>
    <property type="match status" value="1"/>
</dbReference>
<comment type="subcellular location">
    <subcellularLocation>
        <location evidence="1">Membrane</location>
    </subcellularLocation>
</comment>
<sequence>MMMAIVGVEKLPTILYIVALGSLMVAYLVICYLILDHIGESDDEEPPFPAERFSGLSYEELQEIGCFYYGAREEAESSPSSSIIWCAICLDSVQEAELCRSFPAGCSHVFHAHCIDPWLLKTRTCPTCRSPYIHISTTNKFLR</sequence>
<dbReference type="EMBL" id="CAMAPF010000014">
    <property type="protein sequence ID" value="CAH9067682.1"/>
    <property type="molecule type" value="Genomic_DNA"/>
</dbReference>
<dbReference type="SUPFAM" id="SSF57850">
    <property type="entry name" value="RING/U-box"/>
    <property type="match status" value="1"/>
</dbReference>
<protein>
    <recommendedName>
        <fullName evidence="11">RING-type domain-containing protein</fullName>
    </recommendedName>
</protein>